<dbReference type="eggNOG" id="COG0276">
    <property type="taxonomic scope" value="Bacteria"/>
</dbReference>
<comment type="catalytic activity">
    <reaction evidence="8">
        <text>Fe-coproporphyrin III + 2 H(+) = coproporphyrin III + Fe(2+)</text>
        <dbReference type="Rhea" id="RHEA:49572"/>
        <dbReference type="ChEBI" id="CHEBI:15378"/>
        <dbReference type="ChEBI" id="CHEBI:29033"/>
        <dbReference type="ChEBI" id="CHEBI:68438"/>
        <dbReference type="ChEBI" id="CHEBI:131725"/>
        <dbReference type="EC" id="4.99.1.9"/>
    </reaction>
    <physiologicalReaction direction="right-to-left" evidence="8">
        <dbReference type="Rhea" id="RHEA:49574"/>
    </physiologicalReaction>
</comment>
<comment type="catalytic activity">
    <reaction evidence="9 10">
        <text>heme b + 2 H(+) = protoporphyrin IX + Fe(2+)</text>
        <dbReference type="Rhea" id="RHEA:22584"/>
        <dbReference type="ChEBI" id="CHEBI:15378"/>
        <dbReference type="ChEBI" id="CHEBI:29033"/>
        <dbReference type="ChEBI" id="CHEBI:57306"/>
        <dbReference type="ChEBI" id="CHEBI:60344"/>
        <dbReference type="EC" id="4.98.1.1"/>
    </reaction>
</comment>
<dbReference type="InterPro" id="IPR001015">
    <property type="entry name" value="Ferrochelatase"/>
</dbReference>
<dbReference type="NCBIfam" id="TIGR00109">
    <property type="entry name" value="hemH"/>
    <property type="match status" value="1"/>
</dbReference>
<reference evidence="11 12" key="1">
    <citation type="journal article" date="2012" name="J. Bacteriol.">
        <title>Genome Sequence of Idiomarina xiamenensis Type Strain 10-D-4.</title>
        <authorList>
            <person name="Lai Q."/>
            <person name="Wang L."/>
            <person name="Wang W."/>
            <person name="Shao Z."/>
        </authorList>
    </citation>
    <scope>NUCLEOTIDE SEQUENCE [LARGE SCALE GENOMIC DNA]</scope>
    <source>
        <strain evidence="11 12">10-D-4</strain>
    </source>
</reference>
<protein>
    <recommendedName>
        <fullName evidence="9 10">Ferrochelatase</fullName>
        <ecNumber evidence="9 10">4.98.1.1</ecNumber>
    </recommendedName>
    <alternativeName>
        <fullName evidence="9">Heme synthase</fullName>
    </alternativeName>
    <alternativeName>
        <fullName evidence="9">Protoheme ferro-lyase</fullName>
    </alternativeName>
</protein>
<gene>
    <name evidence="9" type="primary">hemH</name>
    <name evidence="11" type="ORF">A10D4_10029</name>
</gene>
<evidence type="ECO:0000256" key="9">
    <source>
        <dbReference type="HAMAP-Rule" id="MF_00323"/>
    </source>
</evidence>
<dbReference type="UniPathway" id="UPA00252">
    <property type="reaction ID" value="UER00325"/>
</dbReference>
<dbReference type="EMBL" id="AMRG01000012">
    <property type="protein sequence ID" value="EKE82107.1"/>
    <property type="molecule type" value="Genomic_DNA"/>
</dbReference>
<dbReference type="RefSeq" id="WP_008489311.1">
    <property type="nucleotide sequence ID" value="NZ_AMRG01000012.1"/>
</dbReference>
<dbReference type="EC" id="4.98.1.1" evidence="9 10"/>
<evidence type="ECO:0000256" key="3">
    <source>
        <dbReference type="ARBA" id="ARBA00022723"/>
    </source>
</evidence>
<keyword evidence="5 9" id="KW-0350">Heme biosynthesis</keyword>
<dbReference type="InterPro" id="IPR033659">
    <property type="entry name" value="Ferrochelatase_N"/>
</dbReference>
<dbReference type="InterPro" id="IPR019772">
    <property type="entry name" value="Ferrochelatase_AS"/>
</dbReference>
<comment type="caution">
    <text evidence="11">The sequence shown here is derived from an EMBL/GenBank/DDBJ whole genome shotgun (WGS) entry which is preliminary data.</text>
</comment>
<dbReference type="CDD" id="cd00419">
    <property type="entry name" value="Ferrochelatase_C"/>
    <property type="match status" value="1"/>
</dbReference>
<name>K2K688_9GAMM</name>
<evidence type="ECO:0000256" key="8">
    <source>
        <dbReference type="ARBA" id="ARBA00024536"/>
    </source>
</evidence>
<dbReference type="InterPro" id="IPR033644">
    <property type="entry name" value="Ferrochelatase_C"/>
</dbReference>
<comment type="subcellular location">
    <subcellularLocation>
        <location evidence="9 10">Cytoplasm</location>
    </subcellularLocation>
</comment>
<comment type="function">
    <text evidence="9 10">Catalyzes the ferrous insertion into protoporphyrin IX.</text>
</comment>
<keyword evidence="4 9" id="KW-0408">Iron</keyword>
<dbReference type="GO" id="GO:0004325">
    <property type="term" value="F:ferrochelatase activity"/>
    <property type="evidence" value="ECO:0007669"/>
    <property type="project" value="UniProtKB-UniRule"/>
</dbReference>
<keyword evidence="12" id="KW-1185">Reference proteome</keyword>
<dbReference type="PROSITE" id="PS00534">
    <property type="entry name" value="FERROCHELATASE"/>
    <property type="match status" value="1"/>
</dbReference>
<evidence type="ECO:0000256" key="10">
    <source>
        <dbReference type="RuleBase" id="RU000607"/>
    </source>
</evidence>
<feature type="binding site" evidence="9">
    <location>
        <position position="210"/>
    </location>
    <ligand>
        <name>Fe(2+)</name>
        <dbReference type="ChEBI" id="CHEBI:29033"/>
    </ligand>
</feature>
<dbReference type="AlphaFoldDB" id="K2K688"/>
<dbReference type="CDD" id="cd03411">
    <property type="entry name" value="Ferrochelatase_N"/>
    <property type="match status" value="1"/>
</dbReference>
<dbReference type="PATRIC" id="fig|740709.3.peg.2028"/>
<keyword evidence="2 9" id="KW-0963">Cytoplasm</keyword>
<dbReference type="Pfam" id="PF00762">
    <property type="entry name" value="Ferrochelatase"/>
    <property type="match status" value="1"/>
</dbReference>
<evidence type="ECO:0000256" key="7">
    <source>
        <dbReference type="ARBA" id="ARBA00023244"/>
    </source>
</evidence>
<dbReference type="SUPFAM" id="SSF53800">
    <property type="entry name" value="Chelatase"/>
    <property type="match status" value="1"/>
</dbReference>
<feature type="binding site" evidence="9">
    <location>
        <position position="291"/>
    </location>
    <ligand>
        <name>Fe(2+)</name>
        <dbReference type="ChEBI" id="CHEBI:29033"/>
    </ligand>
</feature>
<keyword evidence="3 9" id="KW-0479">Metal-binding</keyword>
<dbReference type="GO" id="GO:0046872">
    <property type="term" value="F:metal ion binding"/>
    <property type="evidence" value="ECO:0007669"/>
    <property type="project" value="UniProtKB-KW"/>
</dbReference>
<dbReference type="PANTHER" id="PTHR11108:SF1">
    <property type="entry name" value="FERROCHELATASE, MITOCHONDRIAL"/>
    <property type="match status" value="1"/>
</dbReference>
<organism evidence="11 12">
    <name type="scientific">Idiomarina xiamenensis 10-D-4</name>
    <dbReference type="NCBI Taxonomy" id="740709"/>
    <lineage>
        <taxon>Bacteria</taxon>
        <taxon>Pseudomonadati</taxon>
        <taxon>Pseudomonadota</taxon>
        <taxon>Gammaproteobacteria</taxon>
        <taxon>Alteromonadales</taxon>
        <taxon>Idiomarinaceae</taxon>
        <taxon>Idiomarina</taxon>
    </lineage>
</organism>
<evidence type="ECO:0000313" key="11">
    <source>
        <dbReference type="EMBL" id="EKE82107.1"/>
    </source>
</evidence>
<keyword evidence="6 9" id="KW-0456">Lyase</keyword>
<evidence type="ECO:0000256" key="6">
    <source>
        <dbReference type="ARBA" id="ARBA00023239"/>
    </source>
</evidence>
<proteinExistence type="inferred from homology"/>
<comment type="pathway">
    <text evidence="9 10">Porphyrin-containing compound metabolism; protoheme biosynthesis; protoheme from protoporphyrin-IX: step 1/1.</text>
</comment>
<accession>K2K688</accession>
<evidence type="ECO:0000313" key="12">
    <source>
        <dbReference type="Proteomes" id="UP000014115"/>
    </source>
</evidence>
<sequence>MQFKGSPNFSHQQADKIGVLVTNLGTPDAPTRPALKRYLKEFLSDPRVVETPRWLWWLILNLVILNIRPARSAAAYRSVWSEQGSPLLTHTKAQCEALREALRADHGDHVEVEFAMRYGNPSIASALDKLTAAGVRKLVVLPLYPQYSASTTASTFDKLSEDVRQRRWLPALRFITHYHDQAAFIDACAAQIERHWQQHGRADKLLFSYHGLPKRYLLNGDPYFCQCHKTSRLLAQRLGLTEADYLTTFQSRFGREEWLQPYTDKTLMKLPAEGTQSVQVFCPGFAADCLETLEEIAVENRDYFLAAGGQHYQYITALNSEAEHIQALRQIVNNELQGWQGQADNSLRQQLAQQLEAANL</sequence>
<evidence type="ECO:0000256" key="1">
    <source>
        <dbReference type="ARBA" id="ARBA00007718"/>
    </source>
</evidence>
<dbReference type="STRING" id="740709.A10D4_10029"/>
<dbReference type="PANTHER" id="PTHR11108">
    <property type="entry name" value="FERROCHELATASE"/>
    <property type="match status" value="1"/>
</dbReference>
<keyword evidence="7 9" id="KW-0627">Porphyrin biosynthesis</keyword>
<dbReference type="FunFam" id="3.40.50.1400:FF:000002">
    <property type="entry name" value="Ferrochelatase"/>
    <property type="match status" value="1"/>
</dbReference>
<dbReference type="OrthoDB" id="9809741at2"/>
<evidence type="ECO:0000256" key="4">
    <source>
        <dbReference type="ARBA" id="ARBA00023004"/>
    </source>
</evidence>
<comment type="similarity">
    <text evidence="1 9 10">Belongs to the ferrochelatase family.</text>
</comment>
<dbReference type="Proteomes" id="UP000014115">
    <property type="component" value="Unassembled WGS sequence"/>
</dbReference>
<evidence type="ECO:0000256" key="5">
    <source>
        <dbReference type="ARBA" id="ARBA00023133"/>
    </source>
</evidence>
<evidence type="ECO:0000256" key="2">
    <source>
        <dbReference type="ARBA" id="ARBA00022490"/>
    </source>
</evidence>
<dbReference type="GO" id="GO:0005737">
    <property type="term" value="C:cytoplasm"/>
    <property type="evidence" value="ECO:0007669"/>
    <property type="project" value="UniProtKB-SubCell"/>
</dbReference>
<dbReference type="GO" id="GO:0006783">
    <property type="term" value="P:heme biosynthetic process"/>
    <property type="evidence" value="ECO:0007669"/>
    <property type="project" value="UniProtKB-UniRule"/>
</dbReference>
<dbReference type="Gene3D" id="3.40.50.1400">
    <property type="match status" value="2"/>
</dbReference>
<dbReference type="HAMAP" id="MF_00323">
    <property type="entry name" value="Ferrochelatase"/>
    <property type="match status" value="1"/>
</dbReference>